<dbReference type="PANTHER" id="PTHR12546:SF33">
    <property type="entry name" value="SPERM VESICLE FUSION PROTEIN FER-1"/>
    <property type="match status" value="1"/>
</dbReference>
<evidence type="ECO:0000313" key="7">
    <source>
        <dbReference type="EMBL" id="PIO68208.1"/>
    </source>
</evidence>
<keyword evidence="4" id="KW-1133">Transmembrane helix</keyword>
<reference evidence="7 8" key="1">
    <citation type="submission" date="2015-09" db="EMBL/GenBank/DDBJ databases">
        <title>Draft genome of the parasitic nematode Teladorsagia circumcincta isolate WARC Sus (inbred).</title>
        <authorList>
            <person name="Mitreva M."/>
        </authorList>
    </citation>
    <scope>NUCLEOTIDE SEQUENCE [LARGE SCALE GENOMIC DNA]</scope>
    <source>
        <strain evidence="7 8">S</strain>
    </source>
</reference>
<feature type="domain" description="C2" evidence="6">
    <location>
        <begin position="40"/>
        <end position="192"/>
    </location>
</feature>
<dbReference type="Gene3D" id="2.60.40.150">
    <property type="entry name" value="C2 domain"/>
    <property type="match status" value="2"/>
</dbReference>
<evidence type="ECO:0000259" key="6">
    <source>
        <dbReference type="PROSITE" id="PS50004"/>
    </source>
</evidence>
<dbReference type="InterPro" id="IPR035892">
    <property type="entry name" value="C2_domain_sf"/>
</dbReference>
<proteinExistence type="predicted"/>
<comment type="subcellular location">
    <subcellularLocation>
        <location evidence="1">Membrane</location>
        <topology evidence="1">Single-pass membrane protein</topology>
    </subcellularLocation>
</comment>
<keyword evidence="2" id="KW-0812">Transmembrane</keyword>
<dbReference type="EMBL" id="KZ347202">
    <property type="protein sequence ID" value="PIO68208.1"/>
    <property type="molecule type" value="Genomic_DNA"/>
</dbReference>
<sequence>MLRFRVSGWKYEGKWVPDKHHNYGDKSGWVYSISEVFWGEPGTVDIEQRPDHKYRRRCIKRTRKAIDFQNQNFDAYQESLGDTKWEDLLPVVKNSARAFIRVTFLTKAKQTLVIEDSQNPVWNETLIFDRMLIPGGKRQISVNPPTVLVETRDSFWSRPLLTIALQIFLGRFQTNPTVICTGTDSRAILKWNTLTFQFGRSRGAVLGCCELFCEDKSTKDSLPLLPMRKAVDDRFEIPGELRPKFQNFAIQILCWGVRNLKKYQFLSVRRPFLELIIGDMETRTDPIPNVVKDPNFETPLITFPLKEVPDKADWTDYDKVIEKEDAELAATPLVPSLSVEGMPGNFDDPEEKEKSGELKGKVFITPISDKDDTGRWSLTLMFSVLLDPPGVEFLGTVKCLLRVYIVEAKKLVSQRKNGMCDPYLLVRCGKKMINLKKKYRADTLEPVFGECIEMEVNIPVEKDLIITVMDYRKVIAGKSTSPFSHLGAYCKKMLVDPPTVIEKPNDIGLKILGIEFWHSQVQQELDQ</sequence>
<dbReference type="OrthoDB" id="270970at2759"/>
<dbReference type="InterPro" id="IPR037721">
    <property type="entry name" value="Ferlin"/>
</dbReference>
<evidence type="ECO:0000256" key="2">
    <source>
        <dbReference type="ARBA" id="ARBA00022692"/>
    </source>
</evidence>
<dbReference type="GO" id="GO:0016020">
    <property type="term" value="C:membrane"/>
    <property type="evidence" value="ECO:0007669"/>
    <property type="project" value="UniProtKB-SubCell"/>
</dbReference>
<dbReference type="SMART" id="SM00239">
    <property type="entry name" value="C2"/>
    <property type="match status" value="2"/>
</dbReference>
<dbReference type="SUPFAM" id="SSF49562">
    <property type="entry name" value="C2 domain (Calcium/lipid-binding domain, CaLB)"/>
    <property type="match status" value="2"/>
</dbReference>
<dbReference type="GO" id="GO:0007009">
    <property type="term" value="P:plasma membrane organization"/>
    <property type="evidence" value="ECO:0007669"/>
    <property type="project" value="TreeGrafter"/>
</dbReference>
<accession>A0A2G9UD79</accession>
<dbReference type="InterPro" id="IPR000008">
    <property type="entry name" value="C2_dom"/>
</dbReference>
<gene>
    <name evidence="7" type="ORF">TELCIR_10015</name>
</gene>
<dbReference type="AlphaFoldDB" id="A0A2G9UD79"/>
<dbReference type="PROSITE" id="PS50004">
    <property type="entry name" value="C2"/>
    <property type="match status" value="2"/>
</dbReference>
<dbReference type="InterPro" id="IPR006614">
    <property type="entry name" value="Peroxin/Ferlin"/>
</dbReference>
<feature type="domain" description="C2" evidence="6">
    <location>
        <begin position="376"/>
        <end position="518"/>
    </location>
</feature>
<keyword evidence="8" id="KW-1185">Reference proteome</keyword>
<name>A0A2G9UD79_TELCI</name>
<evidence type="ECO:0000313" key="8">
    <source>
        <dbReference type="Proteomes" id="UP000230423"/>
    </source>
</evidence>
<dbReference type="PANTHER" id="PTHR12546">
    <property type="entry name" value="FER-1-LIKE"/>
    <property type="match status" value="1"/>
</dbReference>
<protein>
    <submittedName>
        <fullName evidence="7">C2 domain protein</fullName>
    </submittedName>
</protein>
<organism evidence="7 8">
    <name type="scientific">Teladorsagia circumcincta</name>
    <name type="common">Brown stomach worm</name>
    <name type="synonym">Ostertagia circumcincta</name>
    <dbReference type="NCBI Taxonomy" id="45464"/>
    <lineage>
        <taxon>Eukaryota</taxon>
        <taxon>Metazoa</taxon>
        <taxon>Ecdysozoa</taxon>
        <taxon>Nematoda</taxon>
        <taxon>Chromadorea</taxon>
        <taxon>Rhabditida</taxon>
        <taxon>Rhabditina</taxon>
        <taxon>Rhabditomorpha</taxon>
        <taxon>Strongyloidea</taxon>
        <taxon>Trichostrongylidae</taxon>
        <taxon>Teladorsagia</taxon>
    </lineage>
</organism>
<evidence type="ECO:0000256" key="4">
    <source>
        <dbReference type="ARBA" id="ARBA00022989"/>
    </source>
</evidence>
<dbReference type="SMART" id="SM00694">
    <property type="entry name" value="DysFC"/>
    <property type="match status" value="1"/>
</dbReference>
<evidence type="ECO:0000256" key="5">
    <source>
        <dbReference type="ARBA" id="ARBA00023136"/>
    </source>
</evidence>
<keyword evidence="3" id="KW-0677">Repeat</keyword>
<dbReference type="Proteomes" id="UP000230423">
    <property type="component" value="Unassembled WGS sequence"/>
</dbReference>
<dbReference type="Pfam" id="PF00168">
    <property type="entry name" value="C2"/>
    <property type="match status" value="2"/>
</dbReference>
<dbReference type="GO" id="GO:0061025">
    <property type="term" value="P:membrane fusion"/>
    <property type="evidence" value="ECO:0007669"/>
    <property type="project" value="TreeGrafter"/>
</dbReference>
<evidence type="ECO:0000256" key="3">
    <source>
        <dbReference type="ARBA" id="ARBA00022737"/>
    </source>
</evidence>
<keyword evidence="5" id="KW-0472">Membrane</keyword>
<evidence type="ECO:0000256" key="1">
    <source>
        <dbReference type="ARBA" id="ARBA00004167"/>
    </source>
</evidence>